<dbReference type="Pfam" id="PF02423">
    <property type="entry name" value="OCD_Mu_crystall"/>
    <property type="match status" value="1"/>
</dbReference>
<dbReference type="EMBL" id="WOGT01000004">
    <property type="protein sequence ID" value="MUN55255.1"/>
    <property type="molecule type" value="Genomic_DNA"/>
</dbReference>
<dbReference type="InterPro" id="IPR003462">
    <property type="entry name" value="ODC_Mu_crystall"/>
</dbReference>
<dbReference type="Proteomes" id="UP000462152">
    <property type="component" value="Unassembled WGS sequence"/>
</dbReference>
<comment type="caution">
    <text evidence="1">The sequence shown here is derived from an EMBL/GenBank/DDBJ whole genome shotgun (WGS) entry which is preliminary data.</text>
</comment>
<dbReference type="InterPro" id="IPR023401">
    <property type="entry name" value="ODC_N"/>
</dbReference>
<dbReference type="GO" id="GO:0005737">
    <property type="term" value="C:cytoplasm"/>
    <property type="evidence" value="ECO:0007669"/>
    <property type="project" value="TreeGrafter"/>
</dbReference>
<dbReference type="PANTHER" id="PTHR13812:SF19">
    <property type="entry name" value="KETIMINE REDUCTASE MU-CRYSTALLIN"/>
    <property type="match status" value="1"/>
</dbReference>
<dbReference type="PANTHER" id="PTHR13812">
    <property type="entry name" value="KETIMINE REDUCTASE MU-CRYSTALLIN"/>
    <property type="match status" value="1"/>
</dbReference>
<dbReference type="AlphaFoldDB" id="A0A7K1LJ87"/>
<protein>
    <submittedName>
        <fullName evidence="1">Ornithine cyclodeaminase family protein</fullName>
    </submittedName>
</protein>
<evidence type="ECO:0000313" key="2">
    <source>
        <dbReference type="Proteomes" id="UP000462152"/>
    </source>
</evidence>
<dbReference type="SUPFAM" id="SSF51735">
    <property type="entry name" value="NAD(P)-binding Rossmann-fold domains"/>
    <property type="match status" value="1"/>
</dbReference>
<organism evidence="1 2">
    <name type="scientific">Rothia koreensis</name>
    <dbReference type="NCBI Taxonomy" id="592378"/>
    <lineage>
        <taxon>Bacteria</taxon>
        <taxon>Bacillati</taxon>
        <taxon>Actinomycetota</taxon>
        <taxon>Actinomycetes</taxon>
        <taxon>Micrococcales</taxon>
        <taxon>Micrococcaceae</taxon>
        <taxon>Rothia</taxon>
    </lineage>
</organism>
<dbReference type="Gene3D" id="3.40.50.720">
    <property type="entry name" value="NAD(P)-binding Rossmann-like Domain"/>
    <property type="match status" value="1"/>
</dbReference>
<dbReference type="Gene3D" id="3.30.1780.10">
    <property type="entry name" value="ornithine cyclodeaminase, domain 1"/>
    <property type="match status" value="1"/>
</dbReference>
<name>A0A7K1LJ87_9MICC</name>
<reference evidence="1 2" key="1">
    <citation type="submission" date="2019-12" db="EMBL/GenBank/DDBJ databases">
        <authorList>
            <person name="Li J."/>
            <person name="Shi Y."/>
            <person name="Xu G."/>
            <person name="Xiao D."/>
            <person name="Ran X."/>
        </authorList>
    </citation>
    <scope>NUCLEOTIDE SEQUENCE [LARGE SCALE GENOMIC DNA]</scope>
    <source>
        <strain evidence="1 2">JCM 15915</strain>
    </source>
</reference>
<dbReference type="OrthoDB" id="4311033at2"/>
<gene>
    <name evidence="1" type="ORF">GMA10_08550</name>
</gene>
<dbReference type="PIRSF" id="PIRSF001439">
    <property type="entry name" value="CryM"/>
    <property type="match status" value="1"/>
</dbReference>
<keyword evidence="2" id="KW-1185">Reference proteome</keyword>
<proteinExistence type="predicted"/>
<evidence type="ECO:0000313" key="1">
    <source>
        <dbReference type="EMBL" id="MUN55255.1"/>
    </source>
</evidence>
<dbReference type="InterPro" id="IPR036291">
    <property type="entry name" value="NAD(P)-bd_dom_sf"/>
</dbReference>
<sequence length="312" mass="33093">MSELASPEVRNINAEQVLAHLPMRAAVDALKQALLQGYDPALAHPRASAAVEHGEFLMMPSEFGDYAGIKILTLGPDNPRKGAPLIQGSYFLFDADTLSPLAVIDGPALTAIRTPAVSALGIEMLAAPDASRLVVFGTGPQAEYHVRAAAAVREISSVRIVGRSSNKTARLVETLISEGFNAKAGEADDVENADIIACCTSSQEPLFDGDKVQNGAVVVAMGSHSPDARETDDALARRAAFYVEDVDTALREAGDAVIAVQRHLLRREDLVGLSSLVLDGKRDPSRPALFKTVGMGWQDLVTAKALFENLPG</sequence>
<accession>A0A7K1LJ87</accession>
<dbReference type="RefSeq" id="WP_129316044.1">
    <property type="nucleotide sequence ID" value="NZ_CP197643.1"/>
</dbReference>